<reference evidence="1" key="1">
    <citation type="journal article" date="2014" name="Int. J. Syst. Evol. Microbiol.">
        <title>Complete genome sequence of Corynebacterium casei LMG S-19264T (=DSM 44701T), isolated from a smear-ripened cheese.</title>
        <authorList>
            <consortium name="US DOE Joint Genome Institute (JGI-PGF)"/>
            <person name="Walter F."/>
            <person name="Albersmeier A."/>
            <person name="Kalinowski J."/>
            <person name="Ruckert C."/>
        </authorList>
    </citation>
    <scope>NUCLEOTIDE SEQUENCE</scope>
    <source>
        <strain evidence="1">JCM 4391</strain>
    </source>
</reference>
<reference evidence="1" key="2">
    <citation type="submission" date="2020-09" db="EMBL/GenBank/DDBJ databases">
        <authorList>
            <person name="Sun Q."/>
            <person name="Ohkuma M."/>
        </authorList>
    </citation>
    <scope>NUCLEOTIDE SEQUENCE</scope>
    <source>
        <strain evidence="1">JCM 4391</strain>
    </source>
</reference>
<comment type="caution">
    <text evidence="1">The sequence shown here is derived from an EMBL/GenBank/DDBJ whole genome shotgun (WGS) entry which is preliminary data.</text>
</comment>
<organism evidence="1 2">
    <name type="scientific">Streptomyces lavendofoliae</name>
    <dbReference type="NCBI Taxonomy" id="67314"/>
    <lineage>
        <taxon>Bacteria</taxon>
        <taxon>Bacillati</taxon>
        <taxon>Actinomycetota</taxon>
        <taxon>Actinomycetes</taxon>
        <taxon>Kitasatosporales</taxon>
        <taxon>Streptomycetaceae</taxon>
        <taxon>Streptomyces</taxon>
    </lineage>
</organism>
<dbReference type="AlphaFoldDB" id="A0A918I5A9"/>
<dbReference type="Proteomes" id="UP000636661">
    <property type="component" value="Unassembled WGS sequence"/>
</dbReference>
<dbReference type="EMBL" id="BMTP01000020">
    <property type="protein sequence ID" value="GGU62798.1"/>
    <property type="molecule type" value="Genomic_DNA"/>
</dbReference>
<gene>
    <name evidence="1" type="ORF">GCM10010274_59540</name>
</gene>
<name>A0A918I5A9_9ACTN</name>
<proteinExistence type="predicted"/>
<keyword evidence="2" id="KW-1185">Reference proteome</keyword>
<sequence length="77" mass="8164">MTEQQIGSALDALGVTADLDDDDMVADALVILKVVQDDGSIALSIGTTDSRDWISQAGLLHAALEVTQSGYTRDRDD</sequence>
<evidence type="ECO:0000313" key="1">
    <source>
        <dbReference type="EMBL" id="GGU62798.1"/>
    </source>
</evidence>
<accession>A0A918I5A9</accession>
<evidence type="ECO:0000313" key="2">
    <source>
        <dbReference type="Proteomes" id="UP000636661"/>
    </source>
</evidence>
<dbReference type="RefSeq" id="WP_189554377.1">
    <property type="nucleotide sequence ID" value="NZ_BMTP01000020.1"/>
</dbReference>
<protein>
    <submittedName>
        <fullName evidence="1">Uncharacterized protein</fullName>
    </submittedName>
</protein>